<gene>
    <name evidence="2" type="ORF">G3T36_01350</name>
</gene>
<keyword evidence="3" id="KW-1185">Reference proteome</keyword>
<comment type="caution">
    <text evidence="2">The sequence shown here is derived from an EMBL/GenBank/DDBJ whole genome shotgun (WGS) entry which is preliminary data.</text>
</comment>
<evidence type="ECO:0000256" key="1">
    <source>
        <dbReference type="SAM" id="Phobius"/>
    </source>
</evidence>
<feature type="transmembrane region" description="Helical" evidence="1">
    <location>
        <begin position="12"/>
        <end position="36"/>
    </location>
</feature>
<evidence type="ECO:0000313" key="3">
    <source>
        <dbReference type="Proteomes" id="UP000474967"/>
    </source>
</evidence>
<organism evidence="2 3">
    <name type="scientific">Leifsonia tongyongensis</name>
    <dbReference type="NCBI Taxonomy" id="1268043"/>
    <lineage>
        <taxon>Bacteria</taxon>
        <taxon>Bacillati</taxon>
        <taxon>Actinomycetota</taxon>
        <taxon>Actinomycetes</taxon>
        <taxon>Micrococcales</taxon>
        <taxon>Microbacteriaceae</taxon>
        <taxon>Leifsonia</taxon>
    </lineage>
</organism>
<dbReference type="EMBL" id="JAAGWY010000001">
    <property type="protein sequence ID" value="NEN04507.1"/>
    <property type="molecule type" value="Genomic_DNA"/>
</dbReference>
<keyword evidence="1" id="KW-0812">Transmembrane</keyword>
<sequence length="76" mass="8254">MWRQLLEHTDQVGRTMVAVAGTLLAIAVVSFVYGVIRASTGFASTTLPFWITTMVCAVAAGVLVYGASRRADQRHR</sequence>
<dbReference type="Proteomes" id="UP000474967">
    <property type="component" value="Unassembled WGS sequence"/>
</dbReference>
<dbReference type="AlphaFoldDB" id="A0A6L9XT90"/>
<keyword evidence="1" id="KW-0472">Membrane</keyword>
<evidence type="ECO:0000313" key="2">
    <source>
        <dbReference type="EMBL" id="NEN04507.1"/>
    </source>
</evidence>
<protein>
    <submittedName>
        <fullName evidence="2">Uncharacterized protein</fullName>
    </submittedName>
</protein>
<proteinExistence type="predicted"/>
<reference evidence="2 3" key="1">
    <citation type="journal article" date="2014" name="J. Microbiol.">
        <title>Diaminobutyricibacter tongyongensis gen. nov., sp. nov. and Homoserinibacter gongjuensis gen. nov., sp. nov. belong to the family Microbacteriaceae.</title>
        <authorList>
            <person name="Kim S.J."/>
            <person name="Ahn J.H."/>
            <person name="Weon H.Y."/>
            <person name="Hamada M."/>
            <person name="Suzuki K."/>
            <person name="Kwon S.W."/>
        </authorList>
    </citation>
    <scope>NUCLEOTIDE SEQUENCE [LARGE SCALE GENOMIC DNA]</scope>
    <source>
        <strain evidence="2 3">NBRC 108724</strain>
    </source>
</reference>
<accession>A0A6L9XT90</accession>
<keyword evidence="1" id="KW-1133">Transmembrane helix</keyword>
<feature type="transmembrane region" description="Helical" evidence="1">
    <location>
        <begin position="48"/>
        <end position="67"/>
    </location>
</feature>
<name>A0A6L9XT90_9MICO</name>